<proteinExistence type="predicted"/>
<protein>
    <submittedName>
        <fullName evidence="1">Uncharacterized protein</fullName>
    </submittedName>
</protein>
<sequence length="87" mass="9326">MLGGIVTFGFGVLISDAGDRYGISAIVLAVVKELHRRGETKETIIDKVERMPLSLGLKAAITQILDELEPVSGEELTLDDTPSTSRA</sequence>
<accession>J0X2Q1</accession>
<comment type="caution">
    <text evidence="1">The sequence shown here is derived from an EMBL/GenBank/DDBJ whole genome shotgun (WGS) entry which is preliminary data.</text>
</comment>
<reference evidence="1 2" key="1">
    <citation type="submission" date="2012-01" db="EMBL/GenBank/DDBJ databases">
        <title>The Genome Sequence of Scardovia wiggsiae F0424.</title>
        <authorList>
            <consortium name="The Broad Institute Genome Sequencing Platform"/>
            <person name="Earl A."/>
            <person name="Ward D."/>
            <person name="Feldgarden M."/>
            <person name="Gevers D."/>
            <person name="Izard J."/>
            <person name="Ganesan A."/>
            <person name="Baranova O.V."/>
            <person name="Blanton J.M."/>
            <person name="Tanner A.C."/>
            <person name="Mathney J."/>
            <person name="Dewhirst F.E."/>
            <person name="Young S.K."/>
            <person name="Zeng Q."/>
            <person name="Gargeya S."/>
            <person name="Fitzgerald M."/>
            <person name="Haas B."/>
            <person name="Abouelleil A."/>
            <person name="Alvarado L."/>
            <person name="Arachchi H.M."/>
            <person name="Berlin A."/>
            <person name="Chapman S.B."/>
            <person name="Gearin G."/>
            <person name="Goldberg J."/>
            <person name="Griggs A."/>
            <person name="Gujja S."/>
            <person name="Hansen M."/>
            <person name="Heiman D."/>
            <person name="Howarth C."/>
            <person name="Larimer J."/>
            <person name="Lui A."/>
            <person name="MacDonald P.J.P."/>
            <person name="McCowen C."/>
            <person name="Montmayeur A."/>
            <person name="Murphy C."/>
            <person name="Neiman D."/>
            <person name="Pearson M."/>
            <person name="Priest M."/>
            <person name="Roberts A."/>
            <person name="Saif S."/>
            <person name="Shea T."/>
            <person name="Sisk P."/>
            <person name="Stolte C."/>
            <person name="Sykes S."/>
            <person name="Wortman J."/>
            <person name="Nusbaum C."/>
            <person name="Birren B."/>
        </authorList>
    </citation>
    <scope>NUCLEOTIDE SEQUENCE [LARGE SCALE GENOMIC DNA]</scope>
    <source>
        <strain evidence="1 2">F0424</strain>
    </source>
</reference>
<dbReference type="HOGENOM" id="CLU_2481528_0_0_11"/>
<organism evidence="1 2">
    <name type="scientific">Scardovia wiggsiae F0424</name>
    <dbReference type="NCBI Taxonomy" id="857290"/>
    <lineage>
        <taxon>Bacteria</taxon>
        <taxon>Bacillati</taxon>
        <taxon>Actinomycetota</taxon>
        <taxon>Actinomycetes</taxon>
        <taxon>Bifidobacteriales</taxon>
        <taxon>Bifidobacteriaceae</taxon>
        <taxon>Scardovia</taxon>
    </lineage>
</organism>
<dbReference type="EMBL" id="AGZS01000001">
    <property type="protein sequence ID" value="EJD65681.1"/>
    <property type="molecule type" value="Genomic_DNA"/>
</dbReference>
<gene>
    <name evidence="1" type="ORF">HMPREF9156_00445</name>
</gene>
<evidence type="ECO:0000313" key="1">
    <source>
        <dbReference type="EMBL" id="EJD65681.1"/>
    </source>
</evidence>
<dbReference type="RefSeq" id="WP_007147512.1">
    <property type="nucleotide sequence ID" value="NZ_AKCI01000001.1"/>
</dbReference>
<dbReference type="AlphaFoldDB" id="J0X2Q1"/>
<evidence type="ECO:0000313" key="2">
    <source>
        <dbReference type="Proteomes" id="UP000006415"/>
    </source>
</evidence>
<name>J0X2Q1_9BIFI</name>
<keyword evidence="2" id="KW-1185">Reference proteome</keyword>
<dbReference type="Proteomes" id="UP000006415">
    <property type="component" value="Unassembled WGS sequence"/>
</dbReference>
<dbReference type="OrthoDB" id="2061676at2"/>